<dbReference type="OrthoDB" id="6437396at2759"/>
<dbReference type="Proteomes" id="UP000886998">
    <property type="component" value="Unassembled WGS sequence"/>
</dbReference>
<dbReference type="AlphaFoldDB" id="A0A8X7CPS0"/>
<comment type="caution">
    <text evidence="2">The sequence shown here is derived from an EMBL/GenBank/DDBJ whole genome shotgun (WGS) entry which is preliminary data.</text>
</comment>
<sequence length="268" mass="30504">MVKIPERLSFHIFDRAEANSRGLVSYSSFTNPVKRYHKKRNKLKFFTIVVHFALNAHFRAIHLYEFHAYITPELFSSIEVRRMPLCLGITRKQLMHLPPFPPPPSHFNRLFFPKENPFHPPPPSPPPLPSITREPSKQKQQHQQRMGWRNKKLYNASSPLPPPPPAGVGNKAVIWKRALERERQSADGNGSQLFLFPDNDMPSDIPRLFDIASPALLPPVLPFCPEFPPPTDDRRSLGFARFRSLSPLSVSPTPCTPDPISGTRIAGE</sequence>
<feature type="region of interest" description="Disordered" evidence="1">
    <location>
        <begin position="248"/>
        <end position="268"/>
    </location>
</feature>
<feature type="compositionally biased region" description="Pro residues" evidence="1">
    <location>
        <begin position="118"/>
        <end position="129"/>
    </location>
</feature>
<protein>
    <submittedName>
        <fullName evidence="2">Uncharacterized protein</fullName>
    </submittedName>
</protein>
<evidence type="ECO:0000313" key="2">
    <source>
        <dbReference type="EMBL" id="GFY75966.1"/>
    </source>
</evidence>
<organism evidence="2 3">
    <name type="scientific">Trichonephila inaurata madagascariensis</name>
    <dbReference type="NCBI Taxonomy" id="2747483"/>
    <lineage>
        <taxon>Eukaryota</taxon>
        <taxon>Metazoa</taxon>
        <taxon>Ecdysozoa</taxon>
        <taxon>Arthropoda</taxon>
        <taxon>Chelicerata</taxon>
        <taxon>Arachnida</taxon>
        <taxon>Araneae</taxon>
        <taxon>Araneomorphae</taxon>
        <taxon>Entelegynae</taxon>
        <taxon>Araneoidea</taxon>
        <taxon>Nephilidae</taxon>
        <taxon>Trichonephila</taxon>
        <taxon>Trichonephila inaurata</taxon>
    </lineage>
</organism>
<evidence type="ECO:0000313" key="3">
    <source>
        <dbReference type="Proteomes" id="UP000886998"/>
    </source>
</evidence>
<accession>A0A8X7CPS0</accession>
<reference evidence="2" key="1">
    <citation type="submission" date="2020-08" db="EMBL/GenBank/DDBJ databases">
        <title>Multicomponent nature underlies the extraordinary mechanical properties of spider dragline silk.</title>
        <authorList>
            <person name="Kono N."/>
            <person name="Nakamura H."/>
            <person name="Mori M."/>
            <person name="Yoshida Y."/>
            <person name="Ohtoshi R."/>
            <person name="Malay A.D."/>
            <person name="Moran D.A.P."/>
            <person name="Tomita M."/>
            <person name="Numata K."/>
            <person name="Arakawa K."/>
        </authorList>
    </citation>
    <scope>NUCLEOTIDE SEQUENCE</scope>
</reference>
<keyword evidence="3" id="KW-1185">Reference proteome</keyword>
<dbReference type="EMBL" id="BMAV01021695">
    <property type="protein sequence ID" value="GFY75966.1"/>
    <property type="molecule type" value="Genomic_DNA"/>
</dbReference>
<feature type="region of interest" description="Disordered" evidence="1">
    <location>
        <begin position="111"/>
        <end position="147"/>
    </location>
</feature>
<name>A0A8X7CPS0_9ARAC</name>
<gene>
    <name evidence="2" type="ORF">TNIN_287211</name>
</gene>
<proteinExistence type="predicted"/>
<evidence type="ECO:0000256" key="1">
    <source>
        <dbReference type="SAM" id="MobiDB-lite"/>
    </source>
</evidence>